<sequence length="41" mass="4773">MPATGLLYQHEKTLFDIFIFFNRSVLLTPEYHSTTNGDKLN</sequence>
<evidence type="ECO:0000313" key="1">
    <source>
        <dbReference type="EMBL" id="JAH44083.1"/>
    </source>
</evidence>
<name>A0A0E9SU56_ANGAN</name>
<dbReference type="EMBL" id="GBXM01064494">
    <property type="protein sequence ID" value="JAH44083.1"/>
    <property type="molecule type" value="Transcribed_RNA"/>
</dbReference>
<reference evidence="1" key="1">
    <citation type="submission" date="2014-11" db="EMBL/GenBank/DDBJ databases">
        <authorList>
            <person name="Amaro Gonzalez C."/>
        </authorList>
    </citation>
    <scope>NUCLEOTIDE SEQUENCE</scope>
</reference>
<accession>A0A0E9SU56</accession>
<protein>
    <submittedName>
        <fullName evidence="1">Uncharacterized protein</fullName>
    </submittedName>
</protein>
<reference evidence="1" key="2">
    <citation type="journal article" date="2015" name="Fish Shellfish Immunol.">
        <title>Early steps in the European eel (Anguilla anguilla)-Vibrio vulnificus interaction in the gills: Role of the RtxA13 toxin.</title>
        <authorList>
            <person name="Callol A."/>
            <person name="Pajuelo D."/>
            <person name="Ebbesson L."/>
            <person name="Teles M."/>
            <person name="MacKenzie S."/>
            <person name="Amaro C."/>
        </authorList>
    </citation>
    <scope>NUCLEOTIDE SEQUENCE</scope>
</reference>
<proteinExistence type="predicted"/>
<organism evidence="1">
    <name type="scientific">Anguilla anguilla</name>
    <name type="common">European freshwater eel</name>
    <name type="synonym">Muraena anguilla</name>
    <dbReference type="NCBI Taxonomy" id="7936"/>
    <lineage>
        <taxon>Eukaryota</taxon>
        <taxon>Metazoa</taxon>
        <taxon>Chordata</taxon>
        <taxon>Craniata</taxon>
        <taxon>Vertebrata</taxon>
        <taxon>Euteleostomi</taxon>
        <taxon>Actinopterygii</taxon>
        <taxon>Neopterygii</taxon>
        <taxon>Teleostei</taxon>
        <taxon>Anguilliformes</taxon>
        <taxon>Anguillidae</taxon>
        <taxon>Anguilla</taxon>
    </lineage>
</organism>
<dbReference type="AlphaFoldDB" id="A0A0E9SU56"/>